<dbReference type="GO" id="GO:0080043">
    <property type="term" value="F:quercetin 3-O-glucosyltransferase activity"/>
    <property type="evidence" value="ECO:0007669"/>
    <property type="project" value="TreeGrafter"/>
</dbReference>
<dbReference type="Proteomes" id="UP000197138">
    <property type="component" value="Unassembled WGS sequence"/>
</dbReference>
<evidence type="ECO:0000256" key="3">
    <source>
        <dbReference type="ARBA" id="ARBA00022679"/>
    </source>
</evidence>
<dbReference type="InterPro" id="IPR035595">
    <property type="entry name" value="UDP_glycos_trans_CS"/>
</dbReference>
<dbReference type="EC" id="2.4.1.-" evidence="5"/>
<keyword evidence="3 4" id="KW-0808">Transferase</keyword>
<evidence type="ECO:0000313" key="7">
    <source>
        <dbReference type="Proteomes" id="UP000197138"/>
    </source>
</evidence>
<dbReference type="PANTHER" id="PTHR11926:SF1560">
    <property type="entry name" value="UDP-GLYCOSYLTRANSFERASE 74E1-RELATED"/>
    <property type="match status" value="1"/>
</dbReference>
<evidence type="ECO:0000256" key="5">
    <source>
        <dbReference type="RuleBase" id="RU362057"/>
    </source>
</evidence>
<dbReference type="InterPro" id="IPR002213">
    <property type="entry name" value="UDP_glucos_trans"/>
</dbReference>
<dbReference type="AlphaFoldDB" id="A0A218W4R1"/>
<accession>A0A218W4R1</accession>
<comment type="caution">
    <text evidence="6">The sequence shown here is derived from an EMBL/GenBank/DDBJ whole genome shotgun (WGS) entry which is preliminary data.</text>
</comment>
<evidence type="ECO:0000313" key="6">
    <source>
        <dbReference type="EMBL" id="OWM67864.1"/>
    </source>
</evidence>
<proteinExistence type="inferred from homology"/>
<gene>
    <name evidence="6" type="ORF">CDL15_Pgr010802</name>
</gene>
<reference evidence="7" key="1">
    <citation type="journal article" date="2017" name="Plant J.">
        <title>The pomegranate (Punica granatum L.) genome and the genomics of punicalagin biosynthesis.</title>
        <authorList>
            <person name="Qin G."/>
            <person name="Xu C."/>
            <person name="Ming R."/>
            <person name="Tang H."/>
            <person name="Guyot R."/>
            <person name="Kramer E.M."/>
            <person name="Hu Y."/>
            <person name="Yi X."/>
            <person name="Qi Y."/>
            <person name="Xu X."/>
            <person name="Gao Z."/>
            <person name="Pan H."/>
            <person name="Jian J."/>
            <person name="Tian Y."/>
            <person name="Yue Z."/>
            <person name="Xu Y."/>
        </authorList>
    </citation>
    <scope>NUCLEOTIDE SEQUENCE [LARGE SCALE GENOMIC DNA]</scope>
    <source>
        <strain evidence="7">cv. Dabenzi</strain>
    </source>
</reference>
<protein>
    <recommendedName>
        <fullName evidence="5">Glycosyltransferase</fullName>
        <ecNumber evidence="5">2.4.1.-</ecNumber>
    </recommendedName>
</protein>
<dbReference type="PANTHER" id="PTHR11926">
    <property type="entry name" value="GLUCOSYL/GLUCURONOSYL TRANSFERASES"/>
    <property type="match status" value="1"/>
</dbReference>
<dbReference type="Pfam" id="PF00201">
    <property type="entry name" value="UDPGT"/>
    <property type="match status" value="1"/>
</dbReference>
<dbReference type="Gene3D" id="3.40.50.2000">
    <property type="entry name" value="Glycogen Phosphorylase B"/>
    <property type="match status" value="2"/>
</dbReference>
<dbReference type="EMBL" id="MTKT01005370">
    <property type="protein sequence ID" value="OWM67864.1"/>
    <property type="molecule type" value="Genomic_DNA"/>
</dbReference>
<organism evidence="6 7">
    <name type="scientific">Punica granatum</name>
    <name type="common">Pomegranate</name>
    <dbReference type="NCBI Taxonomy" id="22663"/>
    <lineage>
        <taxon>Eukaryota</taxon>
        <taxon>Viridiplantae</taxon>
        <taxon>Streptophyta</taxon>
        <taxon>Embryophyta</taxon>
        <taxon>Tracheophyta</taxon>
        <taxon>Spermatophyta</taxon>
        <taxon>Magnoliopsida</taxon>
        <taxon>eudicotyledons</taxon>
        <taxon>Gunneridae</taxon>
        <taxon>Pentapetalae</taxon>
        <taxon>rosids</taxon>
        <taxon>malvids</taxon>
        <taxon>Myrtales</taxon>
        <taxon>Lythraceae</taxon>
        <taxon>Punica</taxon>
    </lineage>
</organism>
<name>A0A218W4R1_PUNGR</name>
<keyword evidence="2 4" id="KW-0328">Glycosyltransferase</keyword>
<dbReference type="CDD" id="cd03784">
    <property type="entry name" value="GT1_Gtf-like"/>
    <property type="match status" value="1"/>
</dbReference>
<comment type="similarity">
    <text evidence="1 4">Belongs to the UDP-glycosyltransferase family.</text>
</comment>
<dbReference type="GO" id="GO:0080044">
    <property type="term" value="F:quercetin 7-O-glucosyltransferase activity"/>
    <property type="evidence" value="ECO:0007669"/>
    <property type="project" value="TreeGrafter"/>
</dbReference>
<sequence length="459" mass="51593">MDRREGTSHNDKGKAHVLVVTYPLQGHINPLLQFSKRLASKGPKVTLILPSSTIKFPPGATPSSISVAHIPDGYKEGETLTVDEHLQRFQTVVSRNLSEFIREQVESDFPPKVLVYDSILVWALDIAREHGLLGVPFFTQSCVVNAIYYLVNHGQLEIPPRGPFNSMPSAPPLEVSDLPSMITDIESYPILLSLVINQFSNLERAKWILVNTFFELEEEVVKWMRTQCPIMTIGPSIPSIYLDRRLEDDKEYGLSLFKSEMESCMKWLDTKEANSVIYISFGSLASLGEEQMEELAWGLKNSNIYFLWVVRESEKKNLPAGFLDEIATSEMGLVVAWCSQLEVLAHKAIGCFVTHCGWNSTLEALCLGMPLVGMPQWTDQPTNAKFIEDVWKVGLRVRTGEKGIAGREAIEACVREMIEGEKGKEVRRNSLMWRELAKRAVDEGGSSDKNIDEFVAELI</sequence>
<dbReference type="PROSITE" id="PS00375">
    <property type="entry name" value="UDPGT"/>
    <property type="match status" value="1"/>
</dbReference>
<evidence type="ECO:0000256" key="1">
    <source>
        <dbReference type="ARBA" id="ARBA00009995"/>
    </source>
</evidence>
<dbReference type="FunFam" id="3.40.50.2000:FF:000019">
    <property type="entry name" value="Glycosyltransferase"/>
    <property type="match status" value="1"/>
</dbReference>
<evidence type="ECO:0000256" key="4">
    <source>
        <dbReference type="RuleBase" id="RU003718"/>
    </source>
</evidence>
<evidence type="ECO:0000256" key="2">
    <source>
        <dbReference type="ARBA" id="ARBA00022676"/>
    </source>
</evidence>
<dbReference type="SUPFAM" id="SSF53756">
    <property type="entry name" value="UDP-Glycosyltransferase/glycogen phosphorylase"/>
    <property type="match status" value="1"/>
</dbReference>